<keyword evidence="1" id="KW-0732">Signal</keyword>
<organism evidence="4 5">
    <name type="scientific">Denitratimonas tolerans</name>
    <dbReference type="NCBI Taxonomy" id="1338420"/>
    <lineage>
        <taxon>Bacteria</taxon>
        <taxon>Pseudomonadati</taxon>
        <taxon>Pseudomonadota</taxon>
        <taxon>Gammaproteobacteria</taxon>
        <taxon>Lysobacterales</taxon>
        <taxon>Lysobacteraceae</taxon>
        <taxon>Denitratimonas</taxon>
    </lineage>
</organism>
<feature type="domain" description="Lnb N-terminal periplasmic" evidence="2">
    <location>
        <begin position="218"/>
        <end position="374"/>
    </location>
</feature>
<dbReference type="InterPro" id="IPR025178">
    <property type="entry name" value="Lnb_N"/>
</dbReference>
<dbReference type="GO" id="GO:0008237">
    <property type="term" value="F:metallopeptidase activity"/>
    <property type="evidence" value="ECO:0007669"/>
    <property type="project" value="InterPro"/>
</dbReference>
<name>A0AAW9R755_9GAMM</name>
<feature type="domain" description="DUF7844" evidence="3">
    <location>
        <begin position="114"/>
        <end position="193"/>
    </location>
</feature>
<protein>
    <submittedName>
        <fullName evidence="4">DUF4105 domain-containing protein</fullName>
    </submittedName>
</protein>
<dbReference type="AlphaFoldDB" id="A0AAW9R755"/>
<dbReference type="InterPro" id="IPR024079">
    <property type="entry name" value="MetalloPept_cat_dom_sf"/>
</dbReference>
<dbReference type="Pfam" id="PF25226">
    <property type="entry name" value="DUF7844"/>
    <property type="match status" value="2"/>
</dbReference>
<dbReference type="Pfam" id="PF13387">
    <property type="entry name" value="Lnb_N"/>
    <property type="match status" value="1"/>
</dbReference>
<evidence type="ECO:0000259" key="2">
    <source>
        <dbReference type="Pfam" id="PF13387"/>
    </source>
</evidence>
<dbReference type="EMBL" id="JBBDHC010000012">
    <property type="protein sequence ID" value="MEJ1249823.1"/>
    <property type="molecule type" value="Genomic_DNA"/>
</dbReference>
<feature type="chain" id="PRO_5043880668" evidence="1">
    <location>
        <begin position="27"/>
        <end position="589"/>
    </location>
</feature>
<sequence length="589" mass="66158">MSAARRRRWQGIAAALLVGIAWPARAWQPTLDADTLTAEERAAAQHLIERTSQLLPPPMAEGLPSLRLSFRDDLPDAVHGRIRGQRIRLARHLLHDDDDGPAIDALLHELAHAYDRRTEISRDPRLLDLAGWQIRPRRFGLRSRNRTRDRSPDPYELRSPREFFAVNVEYFLRDPTYACRRPALFAFLAERLGTPHHAEPADCAPALPFVVPANDPALEALDPSRVYGIEYLFAEPTGAAMSRWGHSMLRLVLCAPDRPPGPDCRFDLQHHRVLSFRAFVDDVQISGWRGLTGRYPSRLFVLPLTQVIEEYTAIELRGLRSVPLRLSDEEISGLIQRAAQLHWGYDGRYTFLGNNCASETFKLLHDGVPRLAREPIAAIAPNALLRRLERAGIADPSPLQGEDAVRLGYRFPPADRHYAELFDIARAALALPARDVRAWLDLAPDKRAPWVTRGGLRASAALLVLEEAALRRAELRARDALKRRLAAHHGDPMRELLDDALALEGALARPAGLLDGVPGYGLPQTDERRHAITRAGTLREDWQTRSQRLRDLALDVLPPNQRNALNGTRRNLERLAAHLRTLAAQGEAR</sequence>
<dbReference type="SUPFAM" id="SSF55486">
    <property type="entry name" value="Metalloproteases ('zincins'), catalytic domain"/>
    <property type="match status" value="1"/>
</dbReference>
<comment type="caution">
    <text evidence="4">The sequence shown here is derived from an EMBL/GenBank/DDBJ whole genome shotgun (WGS) entry which is preliminary data.</text>
</comment>
<keyword evidence="5" id="KW-1185">Reference proteome</keyword>
<evidence type="ECO:0000313" key="4">
    <source>
        <dbReference type="EMBL" id="MEJ1249823.1"/>
    </source>
</evidence>
<dbReference type="Proteomes" id="UP001364472">
    <property type="component" value="Unassembled WGS sequence"/>
</dbReference>
<evidence type="ECO:0000259" key="3">
    <source>
        <dbReference type="Pfam" id="PF25226"/>
    </source>
</evidence>
<evidence type="ECO:0000313" key="5">
    <source>
        <dbReference type="Proteomes" id="UP001364472"/>
    </source>
</evidence>
<evidence type="ECO:0000256" key="1">
    <source>
        <dbReference type="SAM" id="SignalP"/>
    </source>
</evidence>
<feature type="domain" description="DUF7844" evidence="3">
    <location>
        <begin position="30"/>
        <end position="102"/>
    </location>
</feature>
<accession>A0AAW9R755</accession>
<feature type="signal peptide" evidence="1">
    <location>
        <begin position="1"/>
        <end position="26"/>
    </location>
</feature>
<proteinExistence type="predicted"/>
<dbReference type="RefSeq" id="WP_337335542.1">
    <property type="nucleotide sequence ID" value="NZ_JBBDHC010000012.1"/>
</dbReference>
<dbReference type="InterPro" id="IPR057166">
    <property type="entry name" value="DUF7844"/>
</dbReference>
<dbReference type="Gene3D" id="3.40.390.10">
    <property type="entry name" value="Collagenase (Catalytic Domain)"/>
    <property type="match status" value="1"/>
</dbReference>
<reference evidence="4 5" key="1">
    <citation type="journal article" date="2016" name="Antonie Van Leeuwenhoek">
        <title>Denitratimonas tolerans gen. nov., sp. nov., a denitrifying bacterium isolated from a bioreactor for tannery wastewater treatment.</title>
        <authorList>
            <person name="Han S.I."/>
            <person name="Kim J.O."/>
            <person name="Lee Y.R."/>
            <person name="Ekpeghere K.I."/>
            <person name="Koh S.C."/>
            <person name="Whang K.S."/>
        </authorList>
    </citation>
    <scope>NUCLEOTIDE SEQUENCE [LARGE SCALE GENOMIC DNA]</scope>
    <source>
        <strain evidence="4 5">KACC 17565</strain>
    </source>
</reference>
<gene>
    <name evidence="4" type="ORF">WB794_09090</name>
</gene>